<proteinExistence type="predicted"/>
<dbReference type="GO" id="GO:0061630">
    <property type="term" value="F:ubiquitin protein ligase activity"/>
    <property type="evidence" value="ECO:0007669"/>
    <property type="project" value="UniProtKB-EC"/>
</dbReference>
<sequence length="138" mass="15568">CLNRPQEEVRLMGANTRLQRDQHSRGEAERRKRGRLSEELAHADEGRQCRISFKGGGSPSNLLLSPCLCSGSLQFVHSDCLNTWIQTKLQSGLWTPKGEKLNLAYYCTSVRYFSVTSSVLLWKQFHSLTGGDLQQTPL</sequence>
<evidence type="ECO:0000313" key="11">
    <source>
        <dbReference type="Ensembl" id="ENSSPAP00000022724.1"/>
    </source>
</evidence>
<dbReference type="EC" id="2.3.2.27" evidence="3"/>
<dbReference type="GeneTree" id="ENSGT00940000178451"/>
<dbReference type="SUPFAM" id="SSF57850">
    <property type="entry name" value="RING/U-box"/>
    <property type="match status" value="1"/>
</dbReference>
<dbReference type="Pfam" id="PF12906">
    <property type="entry name" value="RINGv"/>
    <property type="match status" value="1"/>
</dbReference>
<evidence type="ECO:0000256" key="9">
    <source>
        <dbReference type="SAM" id="MobiDB-lite"/>
    </source>
</evidence>
<dbReference type="PANTHER" id="PTHR14471:SF5">
    <property type="entry name" value="E3 UBIQUITIN-PROTEIN LIGASE MARCHF10-RELATED"/>
    <property type="match status" value="1"/>
</dbReference>
<dbReference type="InterPro" id="IPR052297">
    <property type="entry name" value="RING-CH-type_E3_ubiq-ligase"/>
</dbReference>
<evidence type="ECO:0000256" key="8">
    <source>
        <dbReference type="ARBA" id="ARBA00022833"/>
    </source>
</evidence>
<feature type="domain" description="RING-CH-type" evidence="10">
    <location>
        <begin position="41"/>
        <end position="104"/>
    </location>
</feature>
<evidence type="ECO:0000256" key="2">
    <source>
        <dbReference type="ARBA" id="ARBA00004906"/>
    </source>
</evidence>
<keyword evidence="4" id="KW-0808">Transferase</keyword>
<comment type="catalytic activity">
    <reaction evidence="1">
        <text>S-ubiquitinyl-[E2 ubiquitin-conjugating enzyme]-L-cysteine + [acceptor protein]-L-lysine = [E2 ubiquitin-conjugating enzyme]-L-cysteine + N(6)-ubiquitinyl-[acceptor protein]-L-lysine.</text>
        <dbReference type="EC" id="2.3.2.27"/>
    </reaction>
</comment>
<dbReference type="Gene3D" id="3.30.40.10">
    <property type="entry name" value="Zinc/RING finger domain, C3HC4 (zinc finger)"/>
    <property type="match status" value="1"/>
</dbReference>
<evidence type="ECO:0000256" key="6">
    <source>
        <dbReference type="ARBA" id="ARBA00022771"/>
    </source>
</evidence>
<keyword evidence="7" id="KW-0833">Ubl conjugation pathway</keyword>
<dbReference type="AlphaFoldDB" id="A0A3B5AY46"/>
<name>A0A3B5AY46_9TELE</name>
<evidence type="ECO:0000256" key="1">
    <source>
        <dbReference type="ARBA" id="ARBA00000900"/>
    </source>
</evidence>
<feature type="region of interest" description="Disordered" evidence="9">
    <location>
        <begin position="14"/>
        <end position="36"/>
    </location>
</feature>
<organism evidence="11">
    <name type="scientific">Stegastes partitus</name>
    <name type="common">bicolor damselfish</name>
    <dbReference type="NCBI Taxonomy" id="144197"/>
    <lineage>
        <taxon>Eukaryota</taxon>
        <taxon>Metazoa</taxon>
        <taxon>Chordata</taxon>
        <taxon>Craniata</taxon>
        <taxon>Vertebrata</taxon>
        <taxon>Euteleostomi</taxon>
        <taxon>Actinopterygii</taxon>
        <taxon>Neopterygii</taxon>
        <taxon>Teleostei</taxon>
        <taxon>Neoteleostei</taxon>
        <taxon>Acanthomorphata</taxon>
        <taxon>Ovalentaria</taxon>
        <taxon>Pomacentridae</taxon>
        <taxon>Stegastes</taxon>
    </lineage>
</organism>
<dbReference type="SMART" id="SM00744">
    <property type="entry name" value="RINGv"/>
    <property type="match status" value="1"/>
</dbReference>
<comment type="pathway">
    <text evidence="2">Protein modification; protein ubiquitination.</text>
</comment>
<dbReference type="Ensembl" id="ENSSPAT00000023088.1">
    <property type="protein sequence ID" value="ENSSPAP00000022724.1"/>
    <property type="gene ID" value="ENSSPAG00000017156.1"/>
</dbReference>
<protein>
    <recommendedName>
        <fullName evidence="3">RING-type E3 ubiquitin transferase</fullName>
        <ecNumber evidence="3">2.3.2.27</ecNumber>
    </recommendedName>
</protein>
<feature type="compositionally biased region" description="Basic and acidic residues" evidence="9">
    <location>
        <begin position="18"/>
        <end position="36"/>
    </location>
</feature>
<keyword evidence="5" id="KW-0479">Metal-binding</keyword>
<dbReference type="InterPro" id="IPR013083">
    <property type="entry name" value="Znf_RING/FYVE/PHD"/>
</dbReference>
<dbReference type="GO" id="GO:0008270">
    <property type="term" value="F:zinc ion binding"/>
    <property type="evidence" value="ECO:0007669"/>
    <property type="project" value="UniProtKB-KW"/>
</dbReference>
<keyword evidence="8" id="KW-0862">Zinc</keyword>
<dbReference type="PROSITE" id="PS51292">
    <property type="entry name" value="ZF_RING_CH"/>
    <property type="match status" value="1"/>
</dbReference>
<evidence type="ECO:0000256" key="3">
    <source>
        <dbReference type="ARBA" id="ARBA00012483"/>
    </source>
</evidence>
<evidence type="ECO:0000256" key="5">
    <source>
        <dbReference type="ARBA" id="ARBA00022723"/>
    </source>
</evidence>
<dbReference type="InterPro" id="IPR011016">
    <property type="entry name" value="Znf_RING-CH"/>
</dbReference>
<evidence type="ECO:0000256" key="7">
    <source>
        <dbReference type="ARBA" id="ARBA00022786"/>
    </source>
</evidence>
<evidence type="ECO:0000259" key="10">
    <source>
        <dbReference type="PROSITE" id="PS51292"/>
    </source>
</evidence>
<evidence type="ECO:0000256" key="4">
    <source>
        <dbReference type="ARBA" id="ARBA00022679"/>
    </source>
</evidence>
<accession>A0A3B5AY46</accession>
<reference evidence="11" key="1">
    <citation type="submission" date="2023-09" db="UniProtKB">
        <authorList>
            <consortium name="Ensembl"/>
        </authorList>
    </citation>
    <scope>IDENTIFICATION</scope>
</reference>
<dbReference type="PANTHER" id="PTHR14471">
    <property type="entry name" value="MARCH7/10 E3 UBIQUITIN PROTEIN LIGASE FAMILY MEMBER"/>
    <property type="match status" value="1"/>
</dbReference>
<keyword evidence="6" id="KW-0863">Zinc-finger</keyword>